<protein>
    <recommendedName>
        <fullName evidence="9">Sec-independent protein translocase protein TatB</fullName>
    </recommendedName>
</protein>
<proteinExistence type="inferred from homology"/>
<feature type="compositionally biased region" description="Low complexity" evidence="10">
    <location>
        <begin position="164"/>
        <end position="228"/>
    </location>
</feature>
<keyword evidence="5 9" id="KW-0653">Protein transport</keyword>
<dbReference type="RefSeq" id="WP_136597229.1">
    <property type="nucleotide sequence ID" value="NZ_STGV01000001.1"/>
</dbReference>
<evidence type="ECO:0000256" key="4">
    <source>
        <dbReference type="ARBA" id="ARBA00022692"/>
    </source>
</evidence>
<accession>A0A4S8P5C8</accession>
<gene>
    <name evidence="9 12" type="primary">tatB</name>
    <name evidence="12" type="ORF">FAA97_04070</name>
</gene>
<sequence length="240" mass="25222">MLDIGWTELLVVAVVLIVVVGPKDLPPMIRAFGKMTRRLRQTAGEFRSQFDEALREAELDELKSSVNDIRSLNPANTIRDTLNPLRQMGQDIRSDLERSTRYEPKTSEPADFAAEDEAITEPSILPDTPLTLRDAPQELRAASPAAPVAAAPAAVAAATSAPAAGPVEPAAKAAETQLAAPASAKEAASPSAKTSKARKPAAAQPAKKSASGPKTPAKPAKPAASKPATRTRKPKNEDLA</sequence>
<evidence type="ECO:0000256" key="7">
    <source>
        <dbReference type="ARBA" id="ARBA00023010"/>
    </source>
</evidence>
<dbReference type="Gene3D" id="1.20.5.3310">
    <property type="match status" value="1"/>
</dbReference>
<organism evidence="12 13">
    <name type="scientific">Peteryoungia ipomoeae</name>
    <dbReference type="NCBI Taxonomy" id="1210932"/>
    <lineage>
        <taxon>Bacteria</taxon>
        <taxon>Pseudomonadati</taxon>
        <taxon>Pseudomonadota</taxon>
        <taxon>Alphaproteobacteria</taxon>
        <taxon>Hyphomicrobiales</taxon>
        <taxon>Rhizobiaceae</taxon>
        <taxon>Peteryoungia</taxon>
    </lineage>
</organism>
<dbReference type="Proteomes" id="UP000308828">
    <property type="component" value="Unassembled WGS sequence"/>
</dbReference>
<dbReference type="NCBIfam" id="TIGR01410">
    <property type="entry name" value="tatB"/>
    <property type="match status" value="1"/>
</dbReference>
<comment type="subcellular location">
    <subcellularLocation>
        <location evidence="9">Cell membrane</location>
        <topology evidence="9">Single-pass membrane protein</topology>
    </subcellularLocation>
    <subcellularLocation>
        <location evidence="1">Membrane</location>
        <topology evidence="1">Single-pass membrane protein</topology>
    </subcellularLocation>
</comment>
<comment type="function">
    <text evidence="9">Part of the twin-arginine translocation (Tat) system that transports large folded proteins containing a characteristic twin-arginine motif in their signal peptide across membranes. Together with TatC, TatB is part of a receptor directly interacting with Tat signal peptides. TatB may form an oligomeric binding site that transiently accommodates folded Tat precursor proteins before their translocation.</text>
</comment>
<dbReference type="PRINTS" id="PR01506">
    <property type="entry name" value="TATBPROTEIN"/>
</dbReference>
<evidence type="ECO:0000256" key="1">
    <source>
        <dbReference type="ARBA" id="ARBA00004167"/>
    </source>
</evidence>
<keyword evidence="2 9" id="KW-0813">Transport</keyword>
<name>A0A4S8P5C8_9HYPH</name>
<feature type="transmembrane region" description="Helical" evidence="11">
    <location>
        <begin position="6"/>
        <end position="25"/>
    </location>
</feature>
<evidence type="ECO:0000313" key="12">
    <source>
        <dbReference type="EMBL" id="THV25383.1"/>
    </source>
</evidence>
<dbReference type="EMBL" id="STGV01000001">
    <property type="protein sequence ID" value="THV25383.1"/>
    <property type="molecule type" value="Genomic_DNA"/>
</dbReference>
<comment type="similarity">
    <text evidence="9">Belongs to the TatB family.</text>
</comment>
<keyword evidence="6 9" id="KW-1133">Transmembrane helix</keyword>
<dbReference type="GO" id="GO:0033281">
    <property type="term" value="C:TAT protein transport complex"/>
    <property type="evidence" value="ECO:0007669"/>
    <property type="project" value="UniProtKB-UniRule"/>
</dbReference>
<keyword evidence="7 9" id="KW-0811">Translocation</keyword>
<evidence type="ECO:0000256" key="5">
    <source>
        <dbReference type="ARBA" id="ARBA00022927"/>
    </source>
</evidence>
<dbReference type="GO" id="GO:0008320">
    <property type="term" value="F:protein transmembrane transporter activity"/>
    <property type="evidence" value="ECO:0007669"/>
    <property type="project" value="UniProtKB-UniRule"/>
</dbReference>
<dbReference type="InterPro" id="IPR018448">
    <property type="entry name" value="TatB"/>
</dbReference>
<dbReference type="Pfam" id="PF02416">
    <property type="entry name" value="TatA_B_E"/>
    <property type="match status" value="1"/>
</dbReference>
<comment type="caution">
    <text evidence="12">The sequence shown here is derived from an EMBL/GenBank/DDBJ whole genome shotgun (WGS) entry which is preliminary data.</text>
</comment>
<evidence type="ECO:0000256" key="8">
    <source>
        <dbReference type="ARBA" id="ARBA00023136"/>
    </source>
</evidence>
<feature type="region of interest" description="Disordered" evidence="10">
    <location>
        <begin position="164"/>
        <end position="240"/>
    </location>
</feature>
<feature type="region of interest" description="Disordered" evidence="10">
    <location>
        <begin position="93"/>
        <end position="130"/>
    </location>
</feature>
<dbReference type="InterPro" id="IPR003369">
    <property type="entry name" value="TatA/B/E"/>
</dbReference>
<keyword evidence="4 9" id="KW-0812">Transmembrane</keyword>
<evidence type="ECO:0000256" key="3">
    <source>
        <dbReference type="ARBA" id="ARBA00022475"/>
    </source>
</evidence>
<dbReference type="OrthoDB" id="7206969at2"/>
<evidence type="ECO:0000256" key="6">
    <source>
        <dbReference type="ARBA" id="ARBA00022989"/>
    </source>
</evidence>
<reference evidence="12 13" key="1">
    <citation type="submission" date="2019-04" db="EMBL/GenBank/DDBJ databases">
        <title>Genome sequence of strain shin9-1.</title>
        <authorList>
            <person name="Gao J."/>
            <person name="Sun J."/>
        </authorList>
    </citation>
    <scope>NUCLEOTIDE SEQUENCE [LARGE SCALE GENOMIC DNA]</scope>
    <source>
        <strain evidence="13">shin9-1</strain>
    </source>
</reference>
<comment type="subunit">
    <text evidence="9">The Tat system comprises two distinct complexes: a TatABC complex, containing multiple copies of TatA, TatB and TatC subunits, and a separate TatA complex, containing only TatA subunits. Substrates initially bind to the TatABC complex, which probably triggers association of the separate TatA complex to form the active translocon.</text>
</comment>
<dbReference type="HAMAP" id="MF_00237">
    <property type="entry name" value="TatB"/>
    <property type="match status" value="1"/>
</dbReference>
<dbReference type="GO" id="GO:0043953">
    <property type="term" value="P:protein transport by the Tat complex"/>
    <property type="evidence" value="ECO:0007669"/>
    <property type="project" value="UniProtKB-UniRule"/>
</dbReference>
<keyword evidence="8 9" id="KW-0472">Membrane</keyword>
<evidence type="ECO:0000256" key="10">
    <source>
        <dbReference type="SAM" id="MobiDB-lite"/>
    </source>
</evidence>
<keyword evidence="3 9" id="KW-1003">Cell membrane</keyword>
<evidence type="ECO:0000256" key="2">
    <source>
        <dbReference type="ARBA" id="ARBA00022448"/>
    </source>
</evidence>
<evidence type="ECO:0000256" key="11">
    <source>
        <dbReference type="SAM" id="Phobius"/>
    </source>
</evidence>
<dbReference type="AlphaFoldDB" id="A0A4S8P5C8"/>
<evidence type="ECO:0000256" key="9">
    <source>
        <dbReference type="HAMAP-Rule" id="MF_00237"/>
    </source>
</evidence>
<evidence type="ECO:0000313" key="13">
    <source>
        <dbReference type="Proteomes" id="UP000308828"/>
    </source>
</evidence>
<dbReference type="PANTHER" id="PTHR33162">
    <property type="entry name" value="SEC-INDEPENDENT PROTEIN TRANSLOCASE PROTEIN TATA, CHLOROPLASTIC"/>
    <property type="match status" value="1"/>
</dbReference>
<dbReference type="PANTHER" id="PTHR33162:SF1">
    <property type="entry name" value="SEC-INDEPENDENT PROTEIN TRANSLOCASE PROTEIN TATA, CHLOROPLASTIC"/>
    <property type="match status" value="1"/>
</dbReference>
<feature type="compositionally biased region" description="Basic and acidic residues" evidence="10">
    <location>
        <begin position="93"/>
        <end position="108"/>
    </location>
</feature>
<keyword evidence="13" id="KW-1185">Reference proteome</keyword>